<protein>
    <submittedName>
        <fullName evidence="1">Uncharacterized protein</fullName>
    </submittedName>
</protein>
<organism evidence="1 2">
    <name type="scientific">Heterodera schachtii</name>
    <name type="common">Sugarbeet cyst nematode worm</name>
    <name type="synonym">Tylenchus schachtii</name>
    <dbReference type="NCBI Taxonomy" id="97005"/>
    <lineage>
        <taxon>Eukaryota</taxon>
        <taxon>Metazoa</taxon>
        <taxon>Ecdysozoa</taxon>
        <taxon>Nematoda</taxon>
        <taxon>Chromadorea</taxon>
        <taxon>Rhabditida</taxon>
        <taxon>Tylenchina</taxon>
        <taxon>Tylenchomorpha</taxon>
        <taxon>Tylenchoidea</taxon>
        <taxon>Heteroderidae</taxon>
        <taxon>Heteroderinae</taxon>
        <taxon>Heterodera</taxon>
    </lineage>
</organism>
<dbReference type="InterPro" id="IPR011249">
    <property type="entry name" value="Metalloenz_LuxS/M16"/>
</dbReference>
<name>A0ABD2K814_HETSC</name>
<dbReference type="AlphaFoldDB" id="A0ABD2K814"/>
<comment type="caution">
    <text evidence="1">The sequence shown here is derived from an EMBL/GenBank/DDBJ whole genome shotgun (WGS) entry which is preliminary data.</text>
</comment>
<sequence length="127" mass="13522">MLRLRCPSRHFATAAASAMKAGPTVELVQQKISRLPTGFSVSSVELQIAKRTAEIQTLTTASCSSSFAVDQACQLLAKGTALTPDEFIALLKTVTADDVKKAASQLCAKLSMSAYGKVDQVPYLDQL</sequence>
<dbReference type="Gene3D" id="3.30.830.10">
    <property type="entry name" value="Metalloenzyme, LuxS/M16 peptidase-like"/>
    <property type="match status" value="1"/>
</dbReference>
<accession>A0ABD2K814</accession>
<evidence type="ECO:0000313" key="1">
    <source>
        <dbReference type="EMBL" id="KAL3099045.1"/>
    </source>
</evidence>
<dbReference type="EMBL" id="JBICCN010000042">
    <property type="protein sequence ID" value="KAL3099045.1"/>
    <property type="molecule type" value="Genomic_DNA"/>
</dbReference>
<dbReference type="SUPFAM" id="SSF63411">
    <property type="entry name" value="LuxS/MPP-like metallohydrolase"/>
    <property type="match status" value="1"/>
</dbReference>
<proteinExistence type="predicted"/>
<reference evidence="1 2" key="1">
    <citation type="submission" date="2024-10" db="EMBL/GenBank/DDBJ databases">
        <authorList>
            <person name="Kim D."/>
        </authorList>
    </citation>
    <scope>NUCLEOTIDE SEQUENCE [LARGE SCALE GENOMIC DNA]</scope>
    <source>
        <strain evidence="1">Taebaek</strain>
    </source>
</reference>
<gene>
    <name evidence="1" type="ORF">niasHS_001033</name>
</gene>
<dbReference type="Proteomes" id="UP001620645">
    <property type="component" value="Unassembled WGS sequence"/>
</dbReference>
<keyword evidence="2" id="KW-1185">Reference proteome</keyword>
<evidence type="ECO:0000313" key="2">
    <source>
        <dbReference type="Proteomes" id="UP001620645"/>
    </source>
</evidence>